<dbReference type="Pfam" id="PF02518">
    <property type="entry name" value="HATPase_c"/>
    <property type="match status" value="1"/>
</dbReference>
<dbReference type="InterPro" id="IPR036890">
    <property type="entry name" value="HATPase_C_sf"/>
</dbReference>
<evidence type="ECO:0000256" key="9">
    <source>
        <dbReference type="SAM" id="Coils"/>
    </source>
</evidence>
<dbReference type="EMBL" id="JAEHFJ010000008">
    <property type="protein sequence ID" value="MBJ2175575.1"/>
    <property type="molecule type" value="Genomic_DNA"/>
</dbReference>
<evidence type="ECO:0000256" key="8">
    <source>
        <dbReference type="PROSITE-ProRule" id="PRU00339"/>
    </source>
</evidence>
<keyword evidence="8" id="KW-0802">TPR repeat</keyword>
<evidence type="ECO:0000256" key="1">
    <source>
        <dbReference type="ARBA" id="ARBA00000085"/>
    </source>
</evidence>
<feature type="transmembrane region" description="Helical" evidence="10">
    <location>
        <begin position="418"/>
        <end position="437"/>
    </location>
</feature>
<gene>
    <name evidence="12" type="ORF">JBL43_15085</name>
</gene>
<dbReference type="Proteomes" id="UP000623301">
    <property type="component" value="Unassembled WGS sequence"/>
</dbReference>
<keyword evidence="3" id="KW-0597">Phosphoprotein</keyword>
<dbReference type="Gene3D" id="1.25.40.10">
    <property type="entry name" value="Tetratricopeptide repeat domain"/>
    <property type="match status" value="2"/>
</dbReference>
<dbReference type="InterPro" id="IPR005467">
    <property type="entry name" value="His_kinase_dom"/>
</dbReference>
<feature type="domain" description="Histidine kinase" evidence="11">
    <location>
        <begin position="460"/>
        <end position="652"/>
    </location>
</feature>
<evidence type="ECO:0000313" key="12">
    <source>
        <dbReference type="EMBL" id="MBJ2175575.1"/>
    </source>
</evidence>
<dbReference type="Gene3D" id="3.30.565.10">
    <property type="entry name" value="Histidine kinase-like ATPase, C-terminal domain"/>
    <property type="match status" value="1"/>
</dbReference>
<keyword evidence="4" id="KW-0808">Transferase</keyword>
<dbReference type="PANTHER" id="PTHR41523">
    <property type="entry name" value="TWO-COMPONENT SYSTEM SENSOR PROTEIN"/>
    <property type="match status" value="1"/>
</dbReference>
<comment type="catalytic activity">
    <reaction evidence="1">
        <text>ATP + protein L-histidine = ADP + protein N-phospho-L-histidine.</text>
        <dbReference type="EC" id="2.7.13.3"/>
    </reaction>
</comment>
<evidence type="ECO:0000256" key="2">
    <source>
        <dbReference type="ARBA" id="ARBA00012438"/>
    </source>
</evidence>
<dbReference type="EC" id="2.7.13.3" evidence="2"/>
<evidence type="ECO:0000256" key="3">
    <source>
        <dbReference type="ARBA" id="ARBA00022553"/>
    </source>
</evidence>
<dbReference type="SUPFAM" id="SSF55874">
    <property type="entry name" value="ATPase domain of HSP90 chaperone/DNA topoisomerase II/histidine kinase"/>
    <property type="match status" value="1"/>
</dbReference>
<keyword evidence="10" id="KW-0812">Transmembrane</keyword>
<dbReference type="InterPro" id="IPR011495">
    <property type="entry name" value="Sig_transdc_His_kin_sub2_dim/P"/>
</dbReference>
<dbReference type="PROSITE" id="PS50005">
    <property type="entry name" value="TPR"/>
    <property type="match status" value="1"/>
</dbReference>
<feature type="repeat" description="TPR" evidence="8">
    <location>
        <begin position="223"/>
        <end position="256"/>
    </location>
</feature>
<keyword evidence="9" id="KW-0175">Coiled coil</keyword>
<dbReference type="Gene3D" id="3.30.450.20">
    <property type="entry name" value="PAS domain"/>
    <property type="match status" value="1"/>
</dbReference>
<dbReference type="InterPro" id="IPR019734">
    <property type="entry name" value="TPR_rpt"/>
</dbReference>
<sequence length="654" mass="75187">MRRYLRKLFLFGFFTIFYSSICGAQIFDSNKENPYNKVFIDTDNFGDSYLDILEVALPKLKTDSIKFSVLNDLAYYWHTRNLNKALSFAIRGLKITKQKKDTLWHGKFQITQGAILLRMEKLDSAFFVLQEAKRKVRKQDLPKLYTELGYVFERRGLIGKAADYALEALKLGEDLQDKRAIAMAYSDLSNLFWKQSKFDKGLEYGLRSVALFEEVGMNDLDYDFTLYLVGNNYLALKRQEEALKYYNHAIAIGERYGFYNNLSDIYISLTDLNAYLNKFEQAALAGENAIKYANLLDNNFMLMRSWLSLGNAQNLEGKYLSAIKSLQNSIRIATVDFGDNYYLSQAYNSLGRAHAGNHDYQEAYAAFAQYDLLQSKVFTAEADERISQLQTEFEVAQKENTIKLQETEIKKQKLRETLIIVISVMLFIVLTLIYYAYQNIRKKRILLQQQNKEKEFLLKEIHHRVKNNLEIVSSLLALQSAQITDKKTVDVMLHCQNRVHTMSLIHQKLYQRNNLSKVEMKDYFINLSQHVLDSFGNDNRISLKVDMEALEVDIDMAIPLGLITNELLTNAMKYAFPNNKVGEISINLSKSNNNEYTLNFKDNGIGFVGTEVSKGTGFGTQLINLLVSQLGGFIEKHNENGASISIQFCFDKIA</sequence>
<evidence type="ECO:0000256" key="7">
    <source>
        <dbReference type="ARBA" id="ARBA00022840"/>
    </source>
</evidence>
<evidence type="ECO:0000256" key="6">
    <source>
        <dbReference type="ARBA" id="ARBA00022777"/>
    </source>
</evidence>
<keyword evidence="10" id="KW-0472">Membrane</keyword>
<keyword evidence="7" id="KW-0067">ATP-binding</keyword>
<reference evidence="12 13" key="1">
    <citation type="submission" date="2020-12" db="EMBL/GenBank/DDBJ databases">
        <title>Aureibaculum luteum sp. nov. and Aureibaculum flavum sp. nov., novel members of the family Flavobacteriaceae isolated from Antarctic intertidal sediments.</title>
        <authorList>
            <person name="He X."/>
            <person name="Zhang X."/>
        </authorList>
    </citation>
    <scope>NUCLEOTIDE SEQUENCE [LARGE SCALE GENOMIC DNA]</scope>
    <source>
        <strain evidence="12 13">A20</strain>
    </source>
</reference>
<dbReference type="PROSITE" id="PS50109">
    <property type="entry name" value="HIS_KIN"/>
    <property type="match status" value="1"/>
</dbReference>
<evidence type="ECO:0000256" key="4">
    <source>
        <dbReference type="ARBA" id="ARBA00022679"/>
    </source>
</evidence>
<dbReference type="Pfam" id="PF07568">
    <property type="entry name" value="HisKA_2"/>
    <property type="match status" value="1"/>
</dbReference>
<proteinExistence type="predicted"/>
<dbReference type="InterPro" id="IPR003594">
    <property type="entry name" value="HATPase_dom"/>
</dbReference>
<keyword evidence="6 12" id="KW-0418">Kinase</keyword>
<keyword evidence="10" id="KW-1133">Transmembrane helix</keyword>
<keyword evidence="13" id="KW-1185">Reference proteome</keyword>
<organism evidence="12 13">
    <name type="scientific">Aureibaculum flavum</name>
    <dbReference type="NCBI Taxonomy" id="2795986"/>
    <lineage>
        <taxon>Bacteria</taxon>
        <taxon>Pseudomonadati</taxon>
        <taxon>Bacteroidota</taxon>
        <taxon>Flavobacteriia</taxon>
        <taxon>Flavobacteriales</taxon>
        <taxon>Flavobacteriaceae</taxon>
        <taxon>Aureibaculum</taxon>
    </lineage>
</organism>
<dbReference type="GO" id="GO:0016301">
    <property type="term" value="F:kinase activity"/>
    <property type="evidence" value="ECO:0007669"/>
    <property type="project" value="UniProtKB-KW"/>
</dbReference>
<evidence type="ECO:0000313" key="13">
    <source>
        <dbReference type="Proteomes" id="UP000623301"/>
    </source>
</evidence>
<dbReference type="SUPFAM" id="SSF48452">
    <property type="entry name" value="TPR-like"/>
    <property type="match status" value="2"/>
</dbReference>
<dbReference type="InterPro" id="IPR011990">
    <property type="entry name" value="TPR-like_helical_dom_sf"/>
</dbReference>
<dbReference type="RefSeq" id="WP_198842238.1">
    <property type="nucleotide sequence ID" value="NZ_JAEHFJ010000008.1"/>
</dbReference>
<dbReference type="SMART" id="SM00387">
    <property type="entry name" value="HATPase_c"/>
    <property type="match status" value="1"/>
</dbReference>
<comment type="caution">
    <text evidence="12">The sequence shown here is derived from an EMBL/GenBank/DDBJ whole genome shotgun (WGS) entry which is preliminary data.</text>
</comment>
<protein>
    <recommendedName>
        <fullName evidence="2">histidine kinase</fullName>
        <ecNumber evidence="2">2.7.13.3</ecNumber>
    </recommendedName>
</protein>
<evidence type="ECO:0000256" key="5">
    <source>
        <dbReference type="ARBA" id="ARBA00022741"/>
    </source>
</evidence>
<name>A0ABS0WUB3_9FLAO</name>
<evidence type="ECO:0000259" key="11">
    <source>
        <dbReference type="PROSITE" id="PS50109"/>
    </source>
</evidence>
<dbReference type="PANTHER" id="PTHR41523:SF8">
    <property type="entry name" value="ETHYLENE RESPONSE SENSOR PROTEIN"/>
    <property type="match status" value="1"/>
</dbReference>
<dbReference type="SMART" id="SM00028">
    <property type="entry name" value="TPR"/>
    <property type="match status" value="6"/>
</dbReference>
<evidence type="ECO:0000256" key="10">
    <source>
        <dbReference type="SAM" id="Phobius"/>
    </source>
</evidence>
<accession>A0ABS0WUB3</accession>
<keyword evidence="5" id="KW-0547">Nucleotide-binding</keyword>
<feature type="coiled-coil region" evidence="9">
    <location>
        <begin position="379"/>
        <end position="415"/>
    </location>
</feature>